<dbReference type="PATRIC" id="fig|1441730.3.peg.481"/>
<evidence type="ECO:0000256" key="1">
    <source>
        <dbReference type="SAM" id="SignalP"/>
    </source>
</evidence>
<feature type="chain" id="PRO_5039010011" description="Secreted protein" evidence="1">
    <location>
        <begin position="21"/>
        <end position="70"/>
    </location>
</feature>
<evidence type="ECO:0000313" key="2">
    <source>
        <dbReference type="EMBL" id="KSZ60308.1"/>
    </source>
</evidence>
<feature type="signal peptide" evidence="1">
    <location>
        <begin position="1"/>
        <end position="20"/>
    </location>
</feature>
<reference evidence="2 3" key="2">
    <citation type="journal article" date="2016" name="Genome Announc.">
        <title>Draft Genome Sequence of a Versatile Hydrocarbon-Degrading Bacterium, Rhodococcus pyridinivorans Strain KG-16, Collected from Oil Fields in India.</title>
        <authorList>
            <person name="Aggarwal R.K."/>
            <person name="Dawar C."/>
            <person name="Phanindranath R."/>
            <person name="Mutnuri L."/>
            <person name="Dayal A.M."/>
        </authorList>
    </citation>
    <scope>NUCLEOTIDE SEQUENCE [LARGE SCALE GENOMIC DNA]</scope>
    <source>
        <strain evidence="2 3">KG-16</strain>
    </source>
</reference>
<dbReference type="EMBL" id="AZXY01000001">
    <property type="protein sequence ID" value="KSZ60308.1"/>
    <property type="molecule type" value="Genomic_DNA"/>
</dbReference>
<proteinExistence type="predicted"/>
<sequence length="70" mass="7391">MFRKLAVTVFVTLTLTVGLAGPAAAETPPRVGHIHSGCRMAQSTSACILNIIPYFISTGSAQMREELLGS</sequence>
<evidence type="ECO:0000313" key="3">
    <source>
        <dbReference type="Proteomes" id="UP000053060"/>
    </source>
</evidence>
<dbReference type="AlphaFoldDB" id="A0A0V9UQN1"/>
<organism evidence="2 3">
    <name type="scientific">Rhodococcus pyridinivorans KG-16</name>
    <dbReference type="NCBI Taxonomy" id="1441730"/>
    <lineage>
        <taxon>Bacteria</taxon>
        <taxon>Bacillati</taxon>
        <taxon>Actinomycetota</taxon>
        <taxon>Actinomycetes</taxon>
        <taxon>Mycobacteriales</taxon>
        <taxon>Nocardiaceae</taxon>
        <taxon>Rhodococcus</taxon>
    </lineage>
</organism>
<dbReference type="Proteomes" id="UP000053060">
    <property type="component" value="Unassembled WGS sequence"/>
</dbReference>
<dbReference type="RefSeq" id="WP_060650422.1">
    <property type="nucleotide sequence ID" value="NZ_AZXY01000001.1"/>
</dbReference>
<accession>A0A0V9UQN1</accession>
<evidence type="ECO:0008006" key="4">
    <source>
        <dbReference type="Google" id="ProtNLM"/>
    </source>
</evidence>
<name>A0A0V9UQN1_9NOCA</name>
<protein>
    <recommendedName>
        <fullName evidence="4">Secreted protein</fullName>
    </recommendedName>
</protein>
<comment type="caution">
    <text evidence="2">The sequence shown here is derived from an EMBL/GenBank/DDBJ whole genome shotgun (WGS) entry which is preliminary data.</text>
</comment>
<reference evidence="3" key="1">
    <citation type="submission" date="2015-01" db="EMBL/GenBank/DDBJ databases">
        <title>Draft genome sequence of Rhodococcus pyridinivorans strain KG-16, a hydrocarbon-degrading bacterium.</title>
        <authorList>
            <person name="Aggarwal R.K."/>
            <person name="Dawar C."/>
        </authorList>
    </citation>
    <scope>NUCLEOTIDE SEQUENCE [LARGE SCALE GENOMIC DNA]</scope>
    <source>
        <strain evidence="3">KG-16</strain>
    </source>
</reference>
<gene>
    <name evidence="2" type="ORF">Z045_02295</name>
</gene>
<keyword evidence="1" id="KW-0732">Signal</keyword>